<proteinExistence type="predicted"/>
<accession>A0A7L4P9P0</accession>
<dbReference type="Proteomes" id="UP000554766">
    <property type="component" value="Unassembled WGS sequence"/>
</dbReference>
<sequence>MERLKELIEKEELTLEEALLGKLPAGSEYGTLDLETTPIRLHLGRPSQEERSGKRKRERTRLYLWFGGLLVW</sequence>
<organism evidence="1 2">
    <name type="scientific">Pyrobaculum arsenaticum</name>
    <dbReference type="NCBI Taxonomy" id="121277"/>
    <lineage>
        <taxon>Archaea</taxon>
        <taxon>Thermoproteota</taxon>
        <taxon>Thermoprotei</taxon>
        <taxon>Thermoproteales</taxon>
        <taxon>Thermoproteaceae</taxon>
        <taxon>Pyrobaculum</taxon>
    </lineage>
</organism>
<dbReference type="EMBL" id="JAAVJF010000003">
    <property type="protein sequence ID" value="NYR15669.1"/>
    <property type="molecule type" value="Genomic_DNA"/>
</dbReference>
<gene>
    <name evidence="1" type="ORF">HC235_06910</name>
</gene>
<evidence type="ECO:0000313" key="2">
    <source>
        <dbReference type="Proteomes" id="UP000554766"/>
    </source>
</evidence>
<reference evidence="1 2" key="1">
    <citation type="journal article" date="2020" name="Nat. Commun.">
        <title>The structures of two archaeal type IV pili illuminate evolutionary relationships.</title>
        <authorList>
            <person name="Wang F."/>
            <person name="Baquero D.P."/>
            <person name="Su Z."/>
            <person name="Beltran L.C."/>
            <person name="Prangishvili D."/>
            <person name="Krupovic M."/>
            <person name="Egelman E.H."/>
        </authorList>
    </citation>
    <scope>NUCLEOTIDE SEQUENCE [LARGE SCALE GENOMIC DNA]</scope>
    <source>
        <strain evidence="1 2">2GA</strain>
    </source>
</reference>
<protein>
    <submittedName>
        <fullName evidence="1">Uncharacterized protein</fullName>
    </submittedName>
</protein>
<name>A0A7L4P9P0_9CREN</name>
<evidence type="ECO:0000313" key="1">
    <source>
        <dbReference type="EMBL" id="NYR15669.1"/>
    </source>
</evidence>
<keyword evidence="2" id="KW-1185">Reference proteome</keyword>
<comment type="caution">
    <text evidence="1">The sequence shown here is derived from an EMBL/GenBank/DDBJ whole genome shotgun (WGS) entry which is preliminary data.</text>
</comment>
<dbReference type="AlphaFoldDB" id="A0A7L4P9P0"/>